<dbReference type="GO" id="GO:0016887">
    <property type="term" value="F:ATP hydrolysis activity"/>
    <property type="evidence" value="ECO:0007669"/>
    <property type="project" value="InterPro"/>
</dbReference>
<dbReference type="PANTHER" id="PTHR43790:SF9">
    <property type="entry name" value="GALACTOFURANOSE TRANSPORTER ATP-BINDING PROTEIN YTFR"/>
    <property type="match status" value="1"/>
</dbReference>
<dbReference type="RefSeq" id="WP_161799575.1">
    <property type="nucleotide sequence ID" value="NZ_CAQI01000044.1"/>
</dbReference>
<dbReference type="PROSITE" id="PS50893">
    <property type="entry name" value="ABC_TRANSPORTER_2"/>
    <property type="match status" value="2"/>
</dbReference>
<keyword evidence="4 6" id="KW-0067">ATP-binding</keyword>
<protein>
    <submittedName>
        <fullName evidence="6">Arabinose import ATP-binding protein AraG</fullName>
        <ecNumber evidence="6">3.6.3.17</ecNumber>
    </submittedName>
</protein>
<accession>A0A024H437</accession>
<evidence type="ECO:0000313" key="6">
    <source>
        <dbReference type="EMBL" id="CCQ46519.1"/>
    </source>
</evidence>
<dbReference type="GO" id="GO:0005524">
    <property type="term" value="F:ATP binding"/>
    <property type="evidence" value="ECO:0007669"/>
    <property type="project" value="UniProtKB-KW"/>
</dbReference>
<dbReference type="InterPro" id="IPR017871">
    <property type="entry name" value="ABC_transporter-like_CS"/>
</dbReference>
<evidence type="ECO:0000259" key="5">
    <source>
        <dbReference type="PROSITE" id="PS50893"/>
    </source>
</evidence>
<evidence type="ECO:0000256" key="4">
    <source>
        <dbReference type="ARBA" id="ARBA00022840"/>
    </source>
</evidence>
<comment type="caution">
    <text evidence="6">The sequence shown here is derived from an EMBL/GenBank/DDBJ whole genome shotgun (WGS) entry which is preliminary data.</text>
</comment>
<dbReference type="STRING" id="861266.ARTSIC4J27_2482"/>
<organism evidence="6 7">
    <name type="scientific">Pseudarthrobacter siccitolerans</name>
    <dbReference type="NCBI Taxonomy" id="861266"/>
    <lineage>
        <taxon>Bacteria</taxon>
        <taxon>Bacillati</taxon>
        <taxon>Actinomycetota</taxon>
        <taxon>Actinomycetes</taxon>
        <taxon>Micrococcales</taxon>
        <taxon>Micrococcaceae</taxon>
        <taxon>Pseudarthrobacter</taxon>
    </lineage>
</organism>
<evidence type="ECO:0000313" key="7">
    <source>
        <dbReference type="Proteomes" id="UP000035722"/>
    </source>
</evidence>
<dbReference type="SMART" id="SM00382">
    <property type="entry name" value="AAA"/>
    <property type="match status" value="2"/>
</dbReference>
<feature type="domain" description="ABC transporter" evidence="5">
    <location>
        <begin position="16"/>
        <end position="255"/>
    </location>
</feature>
<dbReference type="EMBL" id="CAQI01000044">
    <property type="protein sequence ID" value="CCQ46519.1"/>
    <property type="molecule type" value="Genomic_DNA"/>
</dbReference>
<dbReference type="Pfam" id="PF00005">
    <property type="entry name" value="ABC_tran"/>
    <property type="match status" value="2"/>
</dbReference>
<dbReference type="PROSITE" id="PS00211">
    <property type="entry name" value="ABC_TRANSPORTER_1"/>
    <property type="match status" value="1"/>
</dbReference>
<keyword evidence="3" id="KW-0547">Nucleotide-binding</keyword>
<keyword evidence="2" id="KW-0677">Repeat</keyword>
<dbReference type="Proteomes" id="UP000035722">
    <property type="component" value="Unassembled WGS sequence"/>
</dbReference>
<reference evidence="7" key="1">
    <citation type="journal article" date="2014" name="Genome Announc.">
        <title>Genome Sequence of Arthrobacter siccitolerans 4J27, a Xeroprotectant-Producing Desiccation-Tolerant Microorganism.</title>
        <authorList>
            <person name="Manzanera M."/>
            <person name="Santa-Cruz-Calvo L."/>
            <person name="Vilchez J.I."/>
            <person name="Garcia-Fontana C."/>
            <person name="Silva-Castro G.A."/>
            <person name="Calvo C."/>
            <person name="Gonzalez-Lopez J."/>
        </authorList>
    </citation>
    <scope>NUCLEOTIDE SEQUENCE [LARGE SCALE GENOMIC DNA]</scope>
    <source>
        <strain evidence="7">4J27</strain>
    </source>
</reference>
<sequence>MASDLNRTFGAQDAKLSLTGLTKIFQGQRALDDVSLELRAGEIHCLLGQNGSGKSTLIKTLAGYHSPEAGASAFVDGEELELGSSAAAHSRGIRFIHQDLALIDSLSVYENLALGNQYTGRFWLSESRERRHAKDVFTKYGIDIDVGASLGALGAASRTMTAIVRALHHGDAVNGILVLDEPTASLSEVEKDHLFAMLRDVKAQGGTMLYVTHRLHEVFELADRVTVLRDGRSVATRDVADLNHDSLVELILGRPVDAFYPEPSVPGKDAVLEIAGLQGGAVKDFSCTVMANEIVGIVGLDGSGAGDIPHLIFGATKRDAGDIKLDGKSCNPSSPWDAIRKGFAFVPGDRKRLGGVADWTLRENLTLPKIIGRGPLRWLSERWEGKQVASFLTDLEVKPNDTEAGFSSLSGGNQQKVMIARWLRCQARAYLLDEPTAGVDVGAKSAIYNALTQLAADGAAVLMTTSDLEEACAVCDRVYVVHEGRITGELRGARLTVDNLLGEMLRPNTSSRENLTHA</sequence>
<keyword evidence="7" id="KW-1185">Reference proteome</keyword>
<proteinExistence type="predicted"/>
<dbReference type="InterPro" id="IPR027417">
    <property type="entry name" value="P-loop_NTPase"/>
</dbReference>
<dbReference type="OrthoDB" id="39350at2"/>
<keyword evidence="1" id="KW-0813">Transport</keyword>
<dbReference type="InterPro" id="IPR050107">
    <property type="entry name" value="ABC_carbohydrate_import_ATPase"/>
</dbReference>
<dbReference type="Gene3D" id="3.40.50.300">
    <property type="entry name" value="P-loop containing nucleotide triphosphate hydrolases"/>
    <property type="match status" value="2"/>
</dbReference>
<dbReference type="CDD" id="cd03215">
    <property type="entry name" value="ABC_Carb_Monos_II"/>
    <property type="match status" value="1"/>
</dbReference>
<gene>
    <name evidence="6" type="primary">araG</name>
    <name evidence="6" type="ORF">ARTSIC4J27_2482</name>
</gene>
<evidence type="ECO:0000256" key="2">
    <source>
        <dbReference type="ARBA" id="ARBA00022737"/>
    </source>
</evidence>
<dbReference type="InterPro" id="IPR003439">
    <property type="entry name" value="ABC_transporter-like_ATP-bd"/>
</dbReference>
<dbReference type="SUPFAM" id="SSF52540">
    <property type="entry name" value="P-loop containing nucleoside triphosphate hydrolases"/>
    <property type="match status" value="2"/>
</dbReference>
<dbReference type="EC" id="3.6.3.17" evidence="6"/>
<keyword evidence="6" id="KW-0378">Hydrolase</keyword>
<evidence type="ECO:0000256" key="3">
    <source>
        <dbReference type="ARBA" id="ARBA00022741"/>
    </source>
</evidence>
<evidence type="ECO:0000256" key="1">
    <source>
        <dbReference type="ARBA" id="ARBA00022448"/>
    </source>
</evidence>
<dbReference type="CDD" id="cd03216">
    <property type="entry name" value="ABC_Carb_Monos_I"/>
    <property type="match status" value="1"/>
</dbReference>
<feature type="domain" description="ABC transporter" evidence="5">
    <location>
        <begin position="265"/>
        <end position="508"/>
    </location>
</feature>
<dbReference type="PANTHER" id="PTHR43790">
    <property type="entry name" value="CARBOHYDRATE TRANSPORT ATP-BINDING PROTEIN MG119-RELATED"/>
    <property type="match status" value="1"/>
</dbReference>
<dbReference type="AlphaFoldDB" id="A0A024H437"/>
<name>A0A024H437_9MICC</name>
<dbReference type="InterPro" id="IPR003593">
    <property type="entry name" value="AAA+_ATPase"/>
</dbReference>